<keyword evidence="3" id="KW-1185">Reference proteome</keyword>
<name>A0ABS3B8C2_9XANT</name>
<sequence>MPSSASPVAEVARTVAASGVVDPLPQVLLLHGIWNGRVWLGPLAWRLRREGFRVATFGYSTAFGGAEAALPRLRQRIQRLAQQGPVALVGHSLGGLIALQALRQAPQLPVTRVVCLGAPLAGSAVAQTLLRRGLGVALGRSAALLQQGLGQWDGSAAVGMVAGSVALGVGNRIAALGPDSDGTVALAETRVPGLRDHCLVRASHSGLLFSPVAARQAAAFLRHGRFAA</sequence>
<accession>A0ABS3B8C2</accession>
<dbReference type="InterPro" id="IPR000073">
    <property type="entry name" value="AB_hydrolase_1"/>
</dbReference>
<dbReference type="PANTHER" id="PTHR37946:SF1">
    <property type="entry name" value="SLL1969 PROTEIN"/>
    <property type="match status" value="1"/>
</dbReference>
<comment type="caution">
    <text evidence="2">The sequence shown here is derived from an EMBL/GenBank/DDBJ whole genome shotgun (WGS) entry which is preliminary data.</text>
</comment>
<dbReference type="Gene3D" id="3.40.50.1820">
    <property type="entry name" value="alpha/beta hydrolase"/>
    <property type="match status" value="1"/>
</dbReference>
<gene>
    <name evidence="2" type="ORF">JR064_16705</name>
</gene>
<keyword evidence="2" id="KW-0378">Hydrolase</keyword>
<organism evidence="2 3">
    <name type="scientific">Xanthomonas bonasiae</name>
    <dbReference type="NCBI Taxonomy" id="2810351"/>
    <lineage>
        <taxon>Bacteria</taxon>
        <taxon>Pseudomonadati</taxon>
        <taxon>Pseudomonadota</taxon>
        <taxon>Gammaproteobacteria</taxon>
        <taxon>Lysobacterales</taxon>
        <taxon>Lysobacteraceae</taxon>
        <taxon>Xanthomonas</taxon>
    </lineage>
</organism>
<dbReference type="Proteomes" id="UP000695802">
    <property type="component" value="Unassembled WGS sequence"/>
</dbReference>
<dbReference type="SUPFAM" id="SSF53474">
    <property type="entry name" value="alpha/beta-Hydrolases"/>
    <property type="match status" value="1"/>
</dbReference>
<evidence type="ECO:0000259" key="1">
    <source>
        <dbReference type="Pfam" id="PF00561"/>
    </source>
</evidence>
<evidence type="ECO:0000313" key="2">
    <source>
        <dbReference type="EMBL" id="MBN6103810.1"/>
    </source>
</evidence>
<feature type="domain" description="AB hydrolase-1" evidence="1">
    <location>
        <begin position="27"/>
        <end position="118"/>
    </location>
</feature>
<dbReference type="PANTHER" id="PTHR37946">
    <property type="entry name" value="SLL1969 PROTEIN"/>
    <property type="match status" value="1"/>
</dbReference>
<proteinExistence type="predicted"/>
<dbReference type="InterPro" id="IPR029058">
    <property type="entry name" value="AB_hydrolase_fold"/>
</dbReference>
<evidence type="ECO:0000313" key="3">
    <source>
        <dbReference type="Proteomes" id="UP000695802"/>
    </source>
</evidence>
<dbReference type="GO" id="GO:0016787">
    <property type="term" value="F:hydrolase activity"/>
    <property type="evidence" value="ECO:0007669"/>
    <property type="project" value="UniProtKB-KW"/>
</dbReference>
<dbReference type="RefSeq" id="WP_206230485.1">
    <property type="nucleotide sequence ID" value="NZ_JAFIWB010000022.1"/>
</dbReference>
<dbReference type="Pfam" id="PF00561">
    <property type="entry name" value="Abhydrolase_1"/>
    <property type="match status" value="1"/>
</dbReference>
<reference evidence="2 3" key="1">
    <citation type="submission" date="2021-02" db="EMBL/GenBank/DDBJ databases">
        <title>Taxonomically Unique Crown Gall-Associated Xanthomonas Stains Have Deficiency in Virulence Repertories.</title>
        <authorList>
            <person name="Mafakheri H."/>
            <person name="Taghavi S.M."/>
            <person name="Dimkic I."/>
            <person name="Nemanja K."/>
            <person name="Osdaghi E."/>
        </authorList>
    </citation>
    <scope>NUCLEOTIDE SEQUENCE [LARGE SCALE GENOMIC DNA]</scope>
    <source>
        <strain evidence="2 3">FX4</strain>
    </source>
</reference>
<protein>
    <submittedName>
        <fullName evidence="2">Alpha/beta fold hydrolase</fullName>
    </submittedName>
</protein>
<dbReference type="EMBL" id="JAFIWB010000022">
    <property type="protein sequence ID" value="MBN6103810.1"/>
    <property type="molecule type" value="Genomic_DNA"/>
</dbReference>